<dbReference type="InterPro" id="IPR009003">
    <property type="entry name" value="Peptidase_S1_PA"/>
</dbReference>
<feature type="domain" description="Peptidase S1" evidence="3">
    <location>
        <begin position="166"/>
        <end position="265"/>
    </location>
</feature>
<evidence type="ECO:0000256" key="2">
    <source>
        <dbReference type="SAM" id="SignalP"/>
    </source>
</evidence>
<dbReference type="Proteomes" id="UP000694843">
    <property type="component" value="Unplaced"/>
</dbReference>
<keyword evidence="4" id="KW-1185">Reference proteome</keyword>
<protein>
    <submittedName>
        <fullName evidence="5">CLIP domain-containing serine protease B9</fullName>
    </submittedName>
</protein>
<keyword evidence="5" id="KW-0378">Hydrolase</keyword>
<dbReference type="PROSITE" id="PS50240">
    <property type="entry name" value="TRYPSIN_DOM"/>
    <property type="match status" value="1"/>
</dbReference>
<dbReference type="InterPro" id="IPR001254">
    <property type="entry name" value="Trypsin_dom"/>
</dbReference>
<dbReference type="PANTHER" id="PTHR24260:SF147">
    <property type="entry name" value="EG:BACR7A4.3 PROTEIN-RELATED"/>
    <property type="match status" value="1"/>
</dbReference>
<feature type="region of interest" description="Disordered" evidence="1">
    <location>
        <begin position="96"/>
        <end position="140"/>
    </location>
</feature>
<proteinExistence type="predicted"/>
<organism evidence="4 5">
    <name type="scientific">Hyalella azteca</name>
    <name type="common">Amphipod</name>
    <dbReference type="NCBI Taxonomy" id="294128"/>
    <lineage>
        <taxon>Eukaryota</taxon>
        <taxon>Metazoa</taxon>
        <taxon>Ecdysozoa</taxon>
        <taxon>Arthropoda</taxon>
        <taxon>Crustacea</taxon>
        <taxon>Multicrustacea</taxon>
        <taxon>Malacostraca</taxon>
        <taxon>Eumalacostraca</taxon>
        <taxon>Peracarida</taxon>
        <taxon>Amphipoda</taxon>
        <taxon>Senticaudata</taxon>
        <taxon>Talitrida</taxon>
        <taxon>Talitroidea</taxon>
        <taxon>Hyalellidae</taxon>
        <taxon>Hyalella</taxon>
    </lineage>
</organism>
<evidence type="ECO:0000259" key="3">
    <source>
        <dbReference type="PROSITE" id="PS50240"/>
    </source>
</evidence>
<keyword evidence="2" id="KW-0732">Signal</keyword>
<dbReference type="OrthoDB" id="6380950at2759"/>
<dbReference type="InterPro" id="IPR018114">
    <property type="entry name" value="TRYPSIN_HIS"/>
</dbReference>
<accession>A0A8B7NTJ8</accession>
<feature type="chain" id="PRO_5034750129" evidence="2">
    <location>
        <begin position="20"/>
        <end position="275"/>
    </location>
</feature>
<feature type="signal peptide" evidence="2">
    <location>
        <begin position="1"/>
        <end position="19"/>
    </location>
</feature>
<dbReference type="GeneID" id="108673682"/>
<gene>
    <name evidence="5" type="primary">LOC108673682</name>
</gene>
<dbReference type="GO" id="GO:0004252">
    <property type="term" value="F:serine-type endopeptidase activity"/>
    <property type="evidence" value="ECO:0007669"/>
    <property type="project" value="InterPro"/>
</dbReference>
<evidence type="ECO:0000313" key="5">
    <source>
        <dbReference type="RefSeq" id="XP_018017030.1"/>
    </source>
</evidence>
<dbReference type="RefSeq" id="XP_018017030.1">
    <property type="nucleotide sequence ID" value="XM_018161541.1"/>
</dbReference>
<dbReference type="PROSITE" id="PS00134">
    <property type="entry name" value="TRYPSIN_HIS"/>
    <property type="match status" value="1"/>
</dbReference>
<dbReference type="KEGG" id="hazt:108673682"/>
<evidence type="ECO:0000313" key="4">
    <source>
        <dbReference type="Proteomes" id="UP000694843"/>
    </source>
</evidence>
<dbReference type="InterPro" id="IPR043504">
    <property type="entry name" value="Peptidase_S1_PA_chymotrypsin"/>
</dbReference>
<dbReference type="GO" id="GO:0006508">
    <property type="term" value="P:proteolysis"/>
    <property type="evidence" value="ECO:0007669"/>
    <property type="project" value="UniProtKB-KW"/>
</dbReference>
<dbReference type="InterPro" id="IPR051333">
    <property type="entry name" value="CLIP_Serine_Protease"/>
</dbReference>
<name>A0A8B7NTJ8_HYAAZ</name>
<sequence>MWQLCVLVTTLVHSGGVVGQGLVFPGSSDSPSLSCTITRTGQKGECKLSTHCPSHQRVAGEGAVSQVCGVSSELPLVCCPIPPERLIDGTRGNLQRKTVSAPPDEPVCGVLSPLHGRRKRSSTITEGEDAQDNSLGTRVRRSPRELSNVADNKLAKKLEEVSIVSVAGGIDAPENGHPWMALLGRRQEGSAALTWYCDGSIINDRWVLTAAHCLNVGRPDVVRLGEYNHNNTLERIAHEDHRVADVVVHPGYQEDGTFSSYHDLARPAWLSIQFL</sequence>
<dbReference type="SUPFAM" id="SSF50494">
    <property type="entry name" value="Trypsin-like serine proteases"/>
    <property type="match status" value="1"/>
</dbReference>
<evidence type="ECO:0000256" key="1">
    <source>
        <dbReference type="SAM" id="MobiDB-lite"/>
    </source>
</evidence>
<dbReference type="Pfam" id="PF00089">
    <property type="entry name" value="Trypsin"/>
    <property type="match status" value="1"/>
</dbReference>
<dbReference type="Gene3D" id="2.40.10.10">
    <property type="entry name" value="Trypsin-like serine proteases"/>
    <property type="match status" value="1"/>
</dbReference>
<dbReference type="AlphaFoldDB" id="A0A8B7NTJ8"/>
<dbReference type="PANTHER" id="PTHR24260">
    <property type="match status" value="1"/>
</dbReference>
<reference evidence="5" key="1">
    <citation type="submission" date="2025-08" db="UniProtKB">
        <authorList>
            <consortium name="RefSeq"/>
        </authorList>
    </citation>
    <scope>IDENTIFICATION</scope>
    <source>
        <tissue evidence="5">Whole organism</tissue>
    </source>
</reference>
<keyword evidence="5" id="KW-0645">Protease</keyword>